<proteinExistence type="inferred from homology"/>
<comment type="caution">
    <text evidence="10">The sequence shown here is derived from an EMBL/GenBank/DDBJ whole genome shotgun (WGS) entry which is preliminary data.</text>
</comment>
<evidence type="ECO:0000256" key="8">
    <source>
        <dbReference type="SAM" id="MobiDB-lite"/>
    </source>
</evidence>
<dbReference type="Pfam" id="PF02463">
    <property type="entry name" value="SMC_N"/>
    <property type="match status" value="1"/>
</dbReference>
<dbReference type="PIRSF" id="PIRSF005719">
    <property type="entry name" value="SMC"/>
    <property type="match status" value="1"/>
</dbReference>
<dbReference type="SUPFAM" id="SSF75553">
    <property type="entry name" value="Smc hinge domain"/>
    <property type="match status" value="1"/>
</dbReference>
<evidence type="ECO:0000313" key="10">
    <source>
        <dbReference type="EMBL" id="HIR46585.1"/>
    </source>
</evidence>
<evidence type="ECO:0000256" key="7">
    <source>
        <dbReference type="HAMAP-Rule" id="MF_01894"/>
    </source>
</evidence>
<dbReference type="HAMAP" id="MF_01894">
    <property type="entry name" value="Smc_prok"/>
    <property type="match status" value="1"/>
</dbReference>
<dbReference type="Gene3D" id="3.30.70.1620">
    <property type="match status" value="1"/>
</dbReference>
<dbReference type="SMART" id="SM00968">
    <property type="entry name" value="SMC_hinge"/>
    <property type="match status" value="1"/>
</dbReference>
<dbReference type="InterPro" id="IPR003395">
    <property type="entry name" value="RecF/RecN/SMC_N"/>
</dbReference>
<feature type="coiled-coil region" evidence="7">
    <location>
        <begin position="241"/>
        <end position="275"/>
    </location>
</feature>
<keyword evidence="3 7" id="KW-0547">Nucleotide-binding</keyword>
<dbReference type="GO" id="GO:0005737">
    <property type="term" value="C:cytoplasm"/>
    <property type="evidence" value="ECO:0007669"/>
    <property type="project" value="UniProtKB-SubCell"/>
</dbReference>
<dbReference type="CDD" id="cd03278">
    <property type="entry name" value="ABC_SMC_barmotin"/>
    <property type="match status" value="1"/>
</dbReference>
<evidence type="ECO:0000256" key="4">
    <source>
        <dbReference type="ARBA" id="ARBA00022840"/>
    </source>
</evidence>
<organism evidence="10 11">
    <name type="scientific">Candidatus Caccousia avicola</name>
    <dbReference type="NCBI Taxonomy" id="2840721"/>
    <lineage>
        <taxon>Bacteria</taxon>
        <taxon>Bacillati</taxon>
        <taxon>Bacillota</taxon>
        <taxon>Clostridia</taxon>
        <taxon>Eubacteriales</taxon>
        <taxon>Oscillospiraceae</taxon>
        <taxon>Oscillospiraceae incertae sedis</taxon>
        <taxon>Candidatus Caccousia</taxon>
    </lineage>
</organism>
<reference evidence="10" key="2">
    <citation type="journal article" date="2021" name="PeerJ">
        <title>Extensive microbial diversity within the chicken gut microbiome revealed by metagenomics and culture.</title>
        <authorList>
            <person name="Gilroy R."/>
            <person name="Ravi A."/>
            <person name="Getino M."/>
            <person name="Pursley I."/>
            <person name="Horton D.L."/>
            <person name="Alikhan N.F."/>
            <person name="Baker D."/>
            <person name="Gharbi K."/>
            <person name="Hall N."/>
            <person name="Watson M."/>
            <person name="Adriaenssens E.M."/>
            <person name="Foster-Nyarko E."/>
            <person name="Jarju S."/>
            <person name="Secka A."/>
            <person name="Antonio M."/>
            <person name="Oren A."/>
            <person name="Chaudhuri R.R."/>
            <person name="La Ragione R."/>
            <person name="Hildebrand F."/>
            <person name="Pallen M.J."/>
        </authorList>
    </citation>
    <scope>NUCLEOTIDE SEQUENCE</scope>
    <source>
        <strain evidence="10">ChiSxjej1B13-7958</strain>
    </source>
</reference>
<comment type="subunit">
    <text evidence="7">Homodimer.</text>
</comment>
<dbReference type="SUPFAM" id="SSF90257">
    <property type="entry name" value="Myosin rod fragments"/>
    <property type="match status" value="1"/>
</dbReference>
<evidence type="ECO:0000256" key="6">
    <source>
        <dbReference type="ARBA" id="ARBA00023125"/>
    </source>
</evidence>
<protein>
    <recommendedName>
        <fullName evidence="7">Chromosome partition protein Smc</fullName>
    </recommendedName>
</protein>
<comment type="domain">
    <text evidence="7">Contains large globular domains required for ATP hydrolysis at each terminus and a third globular domain forming a flexible hinge near the middle of the molecule. These domains are separated by coiled-coil structures.</text>
</comment>
<dbReference type="InterPro" id="IPR010935">
    <property type="entry name" value="SMC_hinge"/>
</dbReference>
<dbReference type="Pfam" id="PF06470">
    <property type="entry name" value="SMC_hinge"/>
    <property type="match status" value="1"/>
</dbReference>
<feature type="domain" description="SMC hinge" evidence="9">
    <location>
        <begin position="523"/>
        <end position="639"/>
    </location>
</feature>
<keyword evidence="2 7" id="KW-0963">Cytoplasm</keyword>
<evidence type="ECO:0000313" key="11">
    <source>
        <dbReference type="Proteomes" id="UP000824242"/>
    </source>
</evidence>
<evidence type="ECO:0000256" key="1">
    <source>
        <dbReference type="ARBA" id="ARBA00004496"/>
    </source>
</evidence>
<sequence length="1192" mass="134288">MRLKSLELQGFKTFPDRTTLSFDSGVTAVVGPNGSGKSNISDAIRWVLGEQSARTLRCTRMEGLIFNGTPHRKAQGFAEVTLTIDNSDRGLNFDSDEVAITRRYYRSGESEYQLNKASVRLRDIMELFLDTGLGRDGYSMIGQGKIDSIVAARSEDRREIFEEAAGIARFRYRKEESENRLARAEDNLLRLHDIVSELEERVGPLKEQSEKAQKFLALSEEKRTLEIGLWLDTLERSGRILREHEDKLLVARSQYEDAEKAIEAIDAEIDQVFRESTACTAKADELRQKGSSLEEAAARKDGEISVLENDILHANENMARLEREMQEAAESGRGTGAEIAEKRAQIEEKNQQAGQVQEEERACVAALDELRRGMDEVSGRIADLSRAIADRTTESTEARVAAGTASSSVEELRLRRESAEASSREKQERRAALEAEREDYARMLTETREKIDALKNAVRGRELRLESRRKKVEEARKQSEALHLDTQERERRARLLEDLERNMEGFSQSVKTVMRETKRGALGGIHGPVSRLLEVPPRYAVAIETALGAAMQNIVVSTERDAKLAIGLLKQRDAGRATFLPISTIRGSLLREPGLEDCAGFVGIAGTLCRCKPEYEGILHSLLGRIAIAEDLDSAVAIAKRYSYRFRVVTLDGQVVNAGGSLTGGSLARNSGLISRKAEIERFRAEAAELAAQTEQAQAQWKALQEEASREEAELTAGRAELATAQEDAVRFETAEKSAAASLEALARDEEALRREDEESARRLEELERARQEAEDRAAQAAEQIAALQEQLNAIRASRDEATGRSDELTARLQEHRLRLLEMRKDVSALEAVIEELERRRAGHEDRVESLRQERQSVEDSLAGIRERMDEARVEAERLRAEARQAAASVENVNRKRMELEQQTTELRIREREKSAERETIGHEVARLEERRGNLQKEYDEITARLWEEYELTRREAEESYRKPEDPQQSRRRLNEIKTGIKNLGAVNVAAIEEYKEVSERYEFLTSQMADVEQSRDSLRRLIAELTKQMKDLFLERFTEISRHFTEVFRELFGGGTAELSLSDPEDVLGCGIDIAVQPPGKIVNNLESLSGGEKALVAIALYFAIMKVNPPPFCVLDEIEAALDDVNVTRFAAYLRRMNRRTQFIAITHRRGTMEEADILYGVTMQDEGVSKLLKMSAAEIEQHLLAQKNA</sequence>
<dbReference type="InterPro" id="IPR011890">
    <property type="entry name" value="SMC_prok"/>
</dbReference>
<feature type="binding site" evidence="7">
    <location>
        <begin position="32"/>
        <end position="39"/>
    </location>
    <ligand>
        <name>ATP</name>
        <dbReference type="ChEBI" id="CHEBI:30616"/>
    </ligand>
</feature>
<evidence type="ECO:0000259" key="9">
    <source>
        <dbReference type="SMART" id="SM00968"/>
    </source>
</evidence>
<evidence type="ECO:0000256" key="5">
    <source>
        <dbReference type="ARBA" id="ARBA00023054"/>
    </source>
</evidence>
<feature type="coiled-coil region" evidence="7">
    <location>
        <begin position="995"/>
        <end position="1036"/>
    </location>
</feature>
<comment type="similarity">
    <text evidence="7">Belongs to the SMC family.</text>
</comment>
<accession>A0A9D1AN84</accession>
<reference evidence="10" key="1">
    <citation type="submission" date="2020-10" db="EMBL/GenBank/DDBJ databases">
        <authorList>
            <person name="Gilroy R."/>
        </authorList>
    </citation>
    <scope>NUCLEOTIDE SEQUENCE</scope>
    <source>
        <strain evidence="10">ChiSxjej1B13-7958</strain>
    </source>
</reference>
<dbReference type="SUPFAM" id="SSF52540">
    <property type="entry name" value="P-loop containing nucleoside triphosphate hydrolases"/>
    <property type="match status" value="1"/>
</dbReference>
<evidence type="ECO:0000256" key="3">
    <source>
        <dbReference type="ARBA" id="ARBA00022741"/>
    </source>
</evidence>
<dbReference type="NCBIfam" id="TIGR02168">
    <property type="entry name" value="SMC_prok_B"/>
    <property type="match status" value="1"/>
</dbReference>
<comment type="subcellular location">
    <subcellularLocation>
        <location evidence="1 7">Cytoplasm</location>
    </subcellularLocation>
</comment>
<dbReference type="GO" id="GO:0030261">
    <property type="term" value="P:chromosome condensation"/>
    <property type="evidence" value="ECO:0007669"/>
    <property type="project" value="InterPro"/>
</dbReference>
<dbReference type="GO" id="GO:0007059">
    <property type="term" value="P:chromosome segregation"/>
    <property type="evidence" value="ECO:0007669"/>
    <property type="project" value="UniProtKB-UniRule"/>
</dbReference>
<dbReference type="Proteomes" id="UP000824242">
    <property type="component" value="Unassembled WGS sequence"/>
</dbReference>
<dbReference type="GO" id="GO:0005694">
    <property type="term" value="C:chromosome"/>
    <property type="evidence" value="ECO:0007669"/>
    <property type="project" value="InterPro"/>
</dbReference>
<dbReference type="Gene3D" id="1.20.1060.20">
    <property type="match status" value="1"/>
</dbReference>
<dbReference type="AlphaFoldDB" id="A0A9D1AN84"/>
<dbReference type="PANTHER" id="PTHR43977">
    <property type="entry name" value="STRUCTURAL MAINTENANCE OF CHROMOSOMES PROTEIN 3"/>
    <property type="match status" value="1"/>
</dbReference>
<feature type="coiled-coil region" evidence="7">
    <location>
        <begin position="167"/>
        <end position="201"/>
    </location>
</feature>
<dbReference type="GO" id="GO:0005524">
    <property type="term" value="F:ATP binding"/>
    <property type="evidence" value="ECO:0007669"/>
    <property type="project" value="UniProtKB-UniRule"/>
</dbReference>
<dbReference type="Gene3D" id="1.10.287.1490">
    <property type="match status" value="1"/>
</dbReference>
<feature type="region of interest" description="Disordered" evidence="8">
    <location>
        <begin position="411"/>
        <end position="432"/>
    </location>
</feature>
<keyword evidence="4 7" id="KW-0067">ATP-binding</keyword>
<evidence type="ECO:0000256" key="2">
    <source>
        <dbReference type="ARBA" id="ARBA00022490"/>
    </source>
</evidence>
<dbReference type="GO" id="GO:0003677">
    <property type="term" value="F:DNA binding"/>
    <property type="evidence" value="ECO:0007669"/>
    <property type="project" value="UniProtKB-UniRule"/>
</dbReference>
<comment type="function">
    <text evidence="7">Required for chromosome condensation and partitioning.</text>
</comment>
<dbReference type="EMBL" id="DVGZ01000029">
    <property type="protein sequence ID" value="HIR46585.1"/>
    <property type="molecule type" value="Genomic_DNA"/>
</dbReference>
<name>A0A9D1AN84_9FIRM</name>
<keyword evidence="6 7" id="KW-0238">DNA-binding</keyword>
<dbReference type="InterPro" id="IPR036277">
    <property type="entry name" value="SMC_hinge_sf"/>
</dbReference>
<dbReference type="Gene3D" id="3.40.50.300">
    <property type="entry name" value="P-loop containing nucleotide triphosphate hydrolases"/>
    <property type="match status" value="2"/>
</dbReference>
<feature type="coiled-coil region" evidence="7">
    <location>
        <begin position="680"/>
        <end position="945"/>
    </location>
</feature>
<dbReference type="InterPro" id="IPR027417">
    <property type="entry name" value="P-loop_NTPase"/>
</dbReference>
<dbReference type="GO" id="GO:0007062">
    <property type="term" value="P:sister chromatid cohesion"/>
    <property type="evidence" value="ECO:0007669"/>
    <property type="project" value="InterPro"/>
</dbReference>
<dbReference type="FunFam" id="3.40.50.300:FF:000901">
    <property type="entry name" value="Chromosome partition protein Smc"/>
    <property type="match status" value="1"/>
</dbReference>
<dbReference type="GO" id="GO:0016887">
    <property type="term" value="F:ATP hydrolysis activity"/>
    <property type="evidence" value="ECO:0007669"/>
    <property type="project" value="InterPro"/>
</dbReference>
<keyword evidence="5 7" id="KW-0175">Coiled coil</keyword>
<dbReference type="InterPro" id="IPR024704">
    <property type="entry name" value="SMC"/>
</dbReference>
<dbReference type="GO" id="GO:0006260">
    <property type="term" value="P:DNA replication"/>
    <property type="evidence" value="ECO:0007669"/>
    <property type="project" value="UniProtKB-UniRule"/>
</dbReference>
<gene>
    <name evidence="7 10" type="primary">smc</name>
    <name evidence="10" type="ORF">IAB89_02840</name>
</gene>